<evidence type="ECO:0000313" key="1">
    <source>
        <dbReference type="EMBL" id="GMF47597.1"/>
    </source>
</evidence>
<dbReference type="EMBL" id="BSXT01002170">
    <property type="protein sequence ID" value="GMF47597.1"/>
    <property type="molecule type" value="Genomic_DNA"/>
</dbReference>
<dbReference type="OrthoDB" id="140382at2759"/>
<dbReference type="AlphaFoldDB" id="A0A9W6XYD5"/>
<organism evidence="1 2">
    <name type="scientific">Phytophthora fragariaefolia</name>
    <dbReference type="NCBI Taxonomy" id="1490495"/>
    <lineage>
        <taxon>Eukaryota</taxon>
        <taxon>Sar</taxon>
        <taxon>Stramenopiles</taxon>
        <taxon>Oomycota</taxon>
        <taxon>Peronosporomycetes</taxon>
        <taxon>Peronosporales</taxon>
        <taxon>Peronosporaceae</taxon>
        <taxon>Phytophthora</taxon>
    </lineage>
</organism>
<keyword evidence="2" id="KW-1185">Reference proteome</keyword>
<dbReference type="Proteomes" id="UP001165121">
    <property type="component" value="Unassembled WGS sequence"/>
</dbReference>
<accession>A0A9W6XYD5</accession>
<protein>
    <submittedName>
        <fullName evidence="1">Unnamed protein product</fullName>
    </submittedName>
</protein>
<proteinExistence type="predicted"/>
<sequence length="287" mass="32126">MLHAMAAFAGMQDPYILMVLHQDQSDQLDRSAAATRFFAQNQQLIRHRRLLMLDEITLASGSGLRVVQDALAQSDARAKQHAAGMEHRFEMFMHSTQDSLFGIETGLQERLEHALREAHTDVLSASSRDIRNHVAFTDERVGQVHLQLEAALESYQAQVREAQESAGAAHLQMCRNQLSEEFVNTRQSLEDSLTSKTNTRILESRDGLQHQIASTRDDAFDNISQLEARMQAKLDEVASNSSGACDKILKKIDNVTRELGQLVWDEVCASEAHAPSTVDPKKFTTLE</sequence>
<evidence type="ECO:0000313" key="2">
    <source>
        <dbReference type="Proteomes" id="UP001165121"/>
    </source>
</evidence>
<name>A0A9W6XYD5_9STRA</name>
<comment type="caution">
    <text evidence="1">The sequence shown here is derived from an EMBL/GenBank/DDBJ whole genome shotgun (WGS) entry which is preliminary data.</text>
</comment>
<gene>
    <name evidence="1" type="ORF">Pfra01_001805100</name>
</gene>
<reference evidence="1" key="1">
    <citation type="submission" date="2023-04" db="EMBL/GenBank/DDBJ databases">
        <title>Phytophthora fragariaefolia NBRC 109709.</title>
        <authorList>
            <person name="Ichikawa N."/>
            <person name="Sato H."/>
            <person name="Tonouchi N."/>
        </authorList>
    </citation>
    <scope>NUCLEOTIDE SEQUENCE</scope>
    <source>
        <strain evidence="1">NBRC 109709</strain>
    </source>
</reference>